<dbReference type="InterPro" id="IPR036388">
    <property type="entry name" value="WH-like_DNA-bd_sf"/>
</dbReference>
<organism evidence="2 3">
    <name type="scientific">Acetatifactor muris</name>
    <dbReference type="NCBI Taxonomy" id="879566"/>
    <lineage>
        <taxon>Bacteria</taxon>
        <taxon>Bacillati</taxon>
        <taxon>Bacillota</taxon>
        <taxon>Clostridia</taxon>
        <taxon>Lachnospirales</taxon>
        <taxon>Lachnospiraceae</taxon>
        <taxon>Acetatifactor</taxon>
    </lineage>
</organism>
<protein>
    <submittedName>
        <fullName evidence="2">RNA polymerase sigma factor</fullName>
    </submittedName>
</protein>
<dbReference type="OrthoDB" id="9787667at2"/>
<dbReference type="InterPro" id="IPR013324">
    <property type="entry name" value="RNA_pol_sigma_r3/r4-like"/>
</dbReference>
<dbReference type="Pfam" id="PF04545">
    <property type="entry name" value="Sigma70_r4"/>
    <property type="match status" value="1"/>
</dbReference>
<dbReference type="Proteomes" id="UP000236311">
    <property type="component" value="Unassembled WGS sequence"/>
</dbReference>
<evidence type="ECO:0000259" key="1">
    <source>
        <dbReference type="Pfam" id="PF04545"/>
    </source>
</evidence>
<sequence length="152" mass="18004">MPCTEAYREHIMYTFNGFCKTVIRFAALNAWRDRSRRRQKEISLEYLTEEKFYPLGTTDKYFEAPYEEYPITICGQTIILTNGELAAALLSLPERNREIIFFYFFGDYTQQEIGEMYGRCRSTTGYQIRRTLKLLQRKMEVLSHGESEPFAL</sequence>
<dbReference type="SUPFAM" id="SSF88659">
    <property type="entry name" value="Sigma3 and sigma4 domains of RNA polymerase sigma factors"/>
    <property type="match status" value="1"/>
</dbReference>
<accession>A0A2K4ZQZ6</accession>
<evidence type="ECO:0000313" key="2">
    <source>
        <dbReference type="EMBL" id="SOY32875.1"/>
    </source>
</evidence>
<dbReference type="RefSeq" id="WP_103242755.1">
    <property type="nucleotide sequence ID" value="NZ_JANJZD010000083.1"/>
</dbReference>
<dbReference type="Gene3D" id="1.10.10.10">
    <property type="entry name" value="Winged helix-like DNA-binding domain superfamily/Winged helix DNA-binding domain"/>
    <property type="match status" value="1"/>
</dbReference>
<gene>
    <name evidence="2" type="ORF">AMURIS_05643</name>
</gene>
<reference evidence="2 3" key="1">
    <citation type="submission" date="2018-01" db="EMBL/GenBank/DDBJ databases">
        <authorList>
            <person name="Gaut B.S."/>
            <person name="Morton B.R."/>
            <person name="Clegg M.T."/>
            <person name="Duvall M.R."/>
        </authorList>
    </citation>
    <scope>NUCLEOTIDE SEQUENCE [LARGE SCALE GENOMIC DNA]</scope>
    <source>
        <strain evidence="2">GP69</strain>
    </source>
</reference>
<feature type="domain" description="RNA polymerase sigma-70 region 4" evidence="1">
    <location>
        <begin position="88"/>
        <end position="135"/>
    </location>
</feature>
<dbReference type="InterPro" id="IPR007630">
    <property type="entry name" value="RNA_pol_sigma70_r4"/>
</dbReference>
<dbReference type="EMBL" id="OFSM01000087">
    <property type="protein sequence ID" value="SOY32875.1"/>
    <property type="molecule type" value="Genomic_DNA"/>
</dbReference>
<name>A0A2K4ZQZ6_9FIRM</name>
<keyword evidence="3" id="KW-1185">Reference proteome</keyword>
<dbReference type="GO" id="GO:0006352">
    <property type="term" value="P:DNA-templated transcription initiation"/>
    <property type="evidence" value="ECO:0007669"/>
    <property type="project" value="InterPro"/>
</dbReference>
<dbReference type="GO" id="GO:0003700">
    <property type="term" value="F:DNA-binding transcription factor activity"/>
    <property type="evidence" value="ECO:0007669"/>
    <property type="project" value="InterPro"/>
</dbReference>
<dbReference type="AlphaFoldDB" id="A0A2K4ZQZ6"/>
<proteinExistence type="predicted"/>
<evidence type="ECO:0000313" key="3">
    <source>
        <dbReference type="Proteomes" id="UP000236311"/>
    </source>
</evidence>